<feature type="non-terminal residue" evidence="1">
    <location>
        <position position="1"/>
    </location>
</feature>
<evidence type="ECO:0000313" key="2">
    <source>
        <dbReference type="Proteomes" id="UP000053030"/>
    </source>
</evidence>
<evidence type="ECO:0000313" key="1">
    <source>
        <dbReference type="EMBL" id="KPD20252.1"/>
    </source>
</evidence>
<reference evidence="1 2" key="1">
    <citation type="submission" date="2015-08" db="EMBL/GenBank/DDBJ databases">
        <title>Genome sequencing and assembly of the deep-sea bacterium Idiomarina zobellii.</title>
        <authorList>
            <person name="Mithoefer S.D."/>
            <person name="Rheaume B.A."/>
            <person name="MacLea K.S."/>
        </authorList>
    </citation>
    <scope>NUCLEOTIDE SEQUENCE [LARGE SCALE GENOMIC DNA]</scope>
    <source>
        <strain evidence="1 2">KMM 231</strain>
    </source>
</reference>
<keyword evidence="2" id="KW-1185">Reference proteome</keyword>
<protein>
    <submittedName>
        <fullName evidence="1">Uncharacterized protein</fullName>
    </submittedName>
</protein>
<name>A0A837NDQ0_9GAMM</name>
<dbReference type="RefSeq" id="WP_161802669.1">
    <property type="nucleotide sequence ID" value="NZ_LHSG01000068.1"/>
</dbReference>
<dbReference type="AlphaFoldDB" id="A0A837NDQ0"/>
<organism evidence="1 2">
    <name type="scientific">Idiomarina zobellii</name>
    <dbReference type="NCBI Taxonomy" id="86103"/>
    <lineage>
        <taxon>Bacteria</taxon>
        <taxon>Pseudomonadati</taxon>
        <taxon>Pseudomonadota</taxon>
        <taxon>Gammaproteobacteria</taxon>
        <taxon>Alteromonadales</taxon>
        <taxon>Idiomarinaceae</taxon>
        <taxon>Idiomarina</taxon>
    </lineage>
</organism>
<accession>A0A837NDQ0</accession>
<dbReference type="EMBL" id="LHSG01000068">
    <property type="protein sequence ID" value="KPD20252.1"/>
    <property type="molecule type" value="Genomic_DNA"/>
</dbReference>
<sequence>FDENTKTRSTGAYTYYLNTPGNESLTAPYNAAANGISPTSLGLAAADLFPHSLLACTTDCSAANIKTITTPSSWSYKFTAGADVSSANVGSRVSLANGIGDVIVDKHASYTQTLVSDTAVTTLTATVDIPT</sequence>
<gene>
    <name evidence="1" type="ORF">AFK76_12775</name>
</gene>
<feature type="non-terminal residue" evidence="1">
    <location>
        <position position="131"/>
    </location>
</feature>
<comment type="caution">
    <text evidence="1">The sequence shown here is derived from an EMBL/GenBank/DDBJ whole genome shotgun (WGS) entry which is preliminary data.</text>
</comment>
<dbReference type="Proteomes" id="UP000053030">
    <property type="component" value="Unassembled WGS sequence"/>
</dbReference>
<proteinExistence type="predicted"/>